<comment type="caution">
    <text evidence="1">The sequence shown here is derived from an EMBL/GenBank/DDBJ whole genome shotgun (WGS) entry which is preliminary data.</text>
</comment>
<dbReference type="RefSeq" id="WP_070204027.1">
    <property type="nucleotide sequence ID" value="NZ_LJGZ01000103.1"/>
</dbReference>
<dbReference type="PATRIC" id="fig|518642.7.peg.2920"/>
<gene>
    <name evidence="1" type="ORF">AN221_33615</name>
</gene>
<dbReference type="EMBL" id="LJGZ01000103">
    <property type="protein sequence ID" value="OEV16502.1"/>
    <property type="molecule type" value="Genomic_DNA"/>
</dbReference>
<evidence type="ECO:0000313" key="2">
    <source>
        <dbReference type="Proteomes" id="UP000175971"/>
    </source>
</evidence>
<sequence length="91" mass="10248">MNRSHSLTRLRERLTRLARALTRPRRPVPPLDELVRIESDPAYRALFFARLDAALDERHAAAQTAAVAEIEAAAERLRALVRSPGDHERAA</sequence>
<evidence type="ECO:0000313" key="1">
    <source>
        <dbReference type="EMBL" id="OEV16502.1"/>
    </source>
</evidence>
<dbReference type="AlphaFoldDB" id="A0A1E7LJU8"/>
<protein>
    <submittedName>
        <fullName evidence="1">Uncharacterized protein</fullName>
    </submittedName>
</protein>
<proteinExistence type="predicted"/>
<organism evidence="1 2">
    <name type="scientific">Streptomyces nanshensis</name>
    <dbReference type="NCBI Taxonomy" id="518642"/>
    <lineage>
        <taxon>Bacteria</taxon>
        <taxon>Bacillati</taxon>
        <taxon>Actinomycetota</taxon>
        <taxon>Actinomycetes</taxon>
        <taxon>Kitasatosporales</taxon>
        <taxon>Streptomycetaceae</taxon>
        <taxon>Streptomyces</taxon>
    </lineage>
</organism>
<reference evidence="1 2" key="1">
    <citation type="journal article" date="2016" name="Front. Microbiol.">
        <title>Comparative Genomics Analysis of Streptomyces Species Reveals Their Adaptation to the Marine Environment and Their Diversity at the Genomic Level.</title>
        <authorList>
            <person name="Tian X."/>
            <person name="Zhang Z."/>
            <person name="Yang T."/>
            <person name="Chen M."/>
            <person name="Li J."/>
            <person name="Chen F."/>
            <person name="Yang J."/>
            <person name="Li W."/>
            <person name="Zhang B."/>
            <person name="Zhang Z."/>
            <person name="Wu J."/>
            <person name="Zhang C."/>
            <person name="Long L."/>
            <person name="Xiao J."/>
        </authorList>
    </citation>
    <scope>NUCLEOTIDE SEQUENCE [LARGE SCALE GENOMIC DNA]</scope>
    <source>
        <strain evidence="1 2">SCSIO M10372</strain>
    </source>
</reference>
<dbReference type="Proteomes" id="UP000175971">
    <property type="component" value="Unassembled WGS sequence"/>
</dbReference>
<name>A0A1E7LJU8_9ACTN</name>
<keyword evidence="2" id="KW-1185">Reference proteome</keyword>
<accession>A0A1E7LJU8</accession>